<dbReference type="Proteomes" id="UP000475862">
    <property type="component" value="Unassembled WGS sequence"/>
</dbReference>
<feature type="transmembrane region" description="Helical" evidence="1">
    <location>
        <begin position="94"/>
        <end position="114"/>
    </location>
</feature>
<accession>A0A6G0THT9</accession>
<sequence>MHKRCVKRWLYNNSGAQTSSRTLPSGYSYSRFTSHYSAKHGFLNCVYTTSKIKCGREEATFIRKIAETLSENKFVSSACQHIEMRHCNTAQQTAYNLFTIIFNTLIIVLSDLIFNTFSMIVTYSVSFIFKFMMVIIINHNNVMRSYYNNIGNNCLLCLEFSFLPSINNPASPYMSDKNNANN</sequence>
<dbReference type="AlphaFoldDB" id="A0A6G0THT9"/>
<keyword evidence="3" id="KW-1185">Reference proteome</keyword>
<keyword evidence="1" id="KW-1133">Transmembrane helix</keyword>
<evidence type="ECO:0000313" key="2">
    <source>
        <dbReference type="EMBL" id="KAE9533136.1"/>
    </source>
</evidence>
<comment type="caution">
    <text evidence="2">The sequence shown here is derived from an EMBL/GenBank/DDBJ whole genome shotgun (WGS) entry which is preliminary data.</text>
</comment>
<keyword evidence="1" id="KW-0472">Membrane</keyword>
<organism evidence="2 3">
    <name type="scientific">Aphis glycines</name>
    <name type="common">Soybean aphid</name>
    <dbReference type="NCBI Taxonomy" id="307491"/>
    <lineage>
        <taxon>Eukaryota</taxon>
        <taxon>Metazoa</taxon>
        <taxon>Ecdysozoa</taxon>
        <taxon>Arthropoda</taxon>
        <taxon>Hexapoda</taxon>
        <taxon>Insecta</taxon>
        <taxon>Pterygota</taxon>
        <taxon>Neoptera</taxon>
        <taxon>Paraneoptera</taxon>
        <taxon>Hemiptera</taxon>
        <taxon>Sternorrhyncha</taxon>
        <taxon>Aphidomorpha</taxon>
        <taxon>Aphidoidea</taxon>
        <taxon>Aphididae</taxon>
        <taxon>Aphidini</taxon>
        <taxon>Aphis</taxon>
        <taxon>Aphis</taxon>
    </lineage>
</organism>
<evidence type="ECO:0000313" key="3">
    <source>
        <dbReference type="Proteomes" id="UP000475862"/>
    </source>
</evidence>
<reference evidence="2 3" key="1">
    <citation type="submission" date="2019-08" db="EMBL/GenBank/DDBJ databases">
        <title>The genome of the soybean aphid Biotype 1, its phylome, world population structure and adaptation to the North American continent.</title>
        <authorList>
            <person name="Giordano R."/>
            <person name="Donthu R.K."/>
            <person name="Hernandez A.G."/>
            <person name="Wright C.L."/>
            <person name="Zimin A.V."/>
        </authorList>
    </citation>
    <scope>NUCLEOTIDE SEQUENCE [LARGE SCALE GENOMIC DNA]</scope>
    <source>
        <tissue evidence="2">Whole aphids</tissue>
    </source>
</reference>
<dbReference type="EMBL" id="VYZN01000037">
    <property type="protein sequence ID" value="KAE9533136.1"/>
    <property type="molecule type" value="Genomic_DNA"/>
</dbReference>
<feature type="transmembrane region" description="Helical" evidence="1">
    <location>
        <begin position="120"/>
        <end position="137"/>
    </location>
</feature>
<dbReference type="OrthoDB" id="10051804at2759"/>
<evidence type="ECO:0000256" key="1">
    <source>
        <dbReference type="SAM" id="Phobius"/>
    </source>
</evidence>
<keyword evidence="1" id="KW-0812">Transmembrane</keyword>
<protein>
    <submittedName>
        <fullName evidence="2">Uncharacterized protein</fullName>
    </submittedName>
</protein>
<gene>
    <name evidence="2" type="ORF">AGLY_009564</name>
</gene>
<proteinExistence type="predicted"/>
<name>A0A6G0THT9_APHGL</name>